<organism evidence="2 3">
    <name type="scientific">Ancylostoma ceylanicum</name>
    <dbReference type="NCBI Taxonomy" id="53326"/>
    <lineage>
        <taxon>Eukaryota</taxon>
        <taxon>Metazoa</taxon>
        <taxon>Ecdysozoa</taxon>
        <taxon>Nematoda</taxon>
        <taxon>Chromadorea</taxon>
        <taxon>Rhabditida</taxon>
        <taxon>Rhabditina</taxon>
        <taxon>Rhabditomorpha</taxon>
        <taxon>Strongyloidea</taxon>
        <taxon>Ancylostomatidae</taxon>
        <taxon>Ancylostomatinae</taxon>
        <taxon>Ancylostoma</taxon>
    </lineage>
</organism>
<evidence type="ECO:0000313" key="2">
    <source>
        <dbReference type="EMBL" id="EYC11131.1"/>
    </source>
</evidence>
<reference evidence="3" key="1">
    <citation type="journal article" date="2015" name="Nat. Genet.">
        <title>The genome and transcriptome of the zoonotic hookworm Ancylostoma ceylanicum identify infection-specific gene families.</title>
        <authorList>
            <person name="Schwarz E.M."/>
            <person name="Hu Y."/>
            <person name="Antoshechkin I."/>
            <person name="Miller M.M."/>
            <person name="Sternberg P.W."/>
            <person name="Aroian R.V."/>
        </authorList>
    </citation>
    <scope>NUCLEOTIDE SEQUENCE</scope>
    <source>
        <strain evidence="3">HY135</strain>
    </source>
</reference>
<keyword evidence="3" id="KW-1185">Reference proteome</keyword>
<evidence type="ECO:0000256" key="1">
    <source>
        <dbReference type="SAM" id="MobiDB-lite"/>
    </source>
</evidence>
<dbReference type="Proteomes" id="UP000024635">
    <property type="component" value="Unassembled WGS sequence"/>
</dbReference>
<dbReference type="EMBL" id="JARK01001388">
    <property type="protein sequence ID" value="EYC11131.1"/>
    <property type="molecule type" value="Genomic_DNA"/>
</dbReference>
<comment type="caution">
    <text evidence="2">The sequence shown here is derived from an EMBL/GenBank/DDBJ whole genome shotgun (WGS) entry which is preliminary data.</text>
</comment>
<protein>
    <submittedName>
        <fullName evidence="2">Uncharacterized protein</fullName>
    </submittedName>
</protein>
<name>A0A016U886_9BILA</name>
<proteinExistence type="predicted"/>
<dbReference type="AlphaFoldDB" id="A0A016U886"/>
<accession>A0A016U886</accession>
<sequence length="139" mass="16271">MKTAAKELKKEIVDMRQKRVEIEMKLDVIIISQFRILSEVAEVKQAPIRDEDALFIPNEEDLVEINDSEKPESVMEPTTSRRSVQGPQGEERPERESIWIADEFRNRTAAKRKLFQSPSGDSYWTERHVSLWKSPMARR</sequence>
<feature type="region of interest" description="Disordered" evidence="1">
    <location>
        <begin position="65"/>
        <end position="96"/>
    </location>
</feature>
<feature type="compositionally biased region" description="Polar residues" evidence="1">
    <location>
        <begin position="76"/>
        <end position="86"/>
    </location>
</feature>
<gene>
    <name evidence="2" type="primary">Acey_s0052.g2238</name>
    <name evidence="2" type="ORF">Y032_0052g2238</name>
</gene>
<evidence type="ECO:0000313" key="3">
    <source>
        <dbReference type="Proteomes" id="UP000024635"/>
    </source>
</evidence>